<protein>
    <submittedName>
        <fullName evidence="1">Uncharacterized protein</fullName>
    </submittedName>
</protein>
<dbReference type="EMBL" id="AP015037">
    <property type="protein sequence ID" value="BAT84718.1"/>
    <property type="molecule type" value="Genomic_DNA"/>
</dbReference>
<dbReference type="AlphaFoldDB" id="A0A0S3RVV1"/>
<evidence type="ECO:0000313" key="1">
    <source>
        <dbReference type="EMBL" id="BAT84718.1"/>
    </source>
</evidence>
<reference evidence="1 2" key="1">
    <citation type="journal article" date="2015" name="Sci. Rep.">
        <title>The power of single molecule real-time sequencing technology in the de novo assembly of a eukaryotic genome.</title>
        <authorList>
            <person name="Sakai H."/>
            <person name="Naito K."/>
            <person name="Ogiso-Tanaka E."/>
            <person name="Takahashi Y."/>
            <person name="Iseki K."/>
            <person name="Muto C."/>
            <person name="Satou K."/>
            <person name="Teruya K."/>
            <person name="Shiroma A."/>
            <person name="Shimoji M."/>
            <person name="Hirano T."/>
            <person name="Itoh T."/>
            <person name="Kaga A."/>
            <person name="Tomooka N."/>
        </authorList>
    </citation>
    <scope>NUCLEOTIDE SEQUENCE [LARGE SCALE GENOMIC DNA]</scope>
    <source>
        <strain evidence="2">cv. Shumari</strain>
    </source>
</reference>
<organism evidence="1 2">
    <name type="scientific">Vigna angularis var. angularis</name>
    <dbReference type="NCBI Taxonomy" id="157739"/>
    <lineage>
        <taxon>Eukaryota</taxon>
        <taxon>Viridiplantae</taxon>
        <taxon>Streptophyta</taxon>
        <taxon>Embryophyta</taxon>
        <taxon>Tracheophyta</taxon>
        <taxon>Spermatophyta</taxon>
        <taxon>Magnoliopsida</taxon>
        <taxon>eudicotyledons</taxon>
        <taxon>Gunneridae</taxon>
        <taxon>Pentapetalae</taxon>
        <taxon>rosids</taxon>
        <taxon>fabids</taxon>
        <taxon>Fabales</taxon>
        <taxon>Fabaceae</taxon>
        <taxon>Papilionoideae</taxon>
        <taxon>50 kb inversion clade</taxon>
        <taxon>NPAAA clade</taxon>
        <taxon>indigoferoid/millettioid clade</taxon>
        <taxon>Phaseoleae</taxon>
        <taxon>Vigna</taxon>
    </lineage>
</organism>
<name>A0A0S3RVV1_PHAAN</name>
<accession>A0A0S3RVV1</accession>
<gene>
    <name evidence="1" type="primary">Vigan.04G215900</name>
    <name evidence="1" type="ORF">VIGAN_04215900</name>
</gene>
<keyword evidence="2" id="KW-1185">Reference proteome</keyword>
<proteinExistence type="predicted"/>
<sequence length="152" mass="17359">MIIMNGCVIHTLIVEFRHFPKVSNLRRIKLCRNKKEEQRDVIGGYCGGIRKLEDHRDIQKWNNLLLQFQRWKLANLIKSSTAPSAMATPAQVDHHLKQHPQHVTTAMPSSRYPPSTTPGATTTIQYTMTSKDLQEIGSTKTNINQLRSKPKT</sequence>
<dbReference type="Proteomes" id="UP000291084">
    <property type="component" value="Chromosome 4"/>
</dbReference>
<evidence type="ECO:0000313" key="2">
    <source>
        <dbReference type="Proteomes" id="UP000291084"/>
    </source>
</evidence>